<evidence type="ECO:0000313" key="3">
    <source>
        <dbReference type="Proteomes" id="UP000196074"/>
    </source>
</evidence>
<dbReference type="CDD" id="cd17748">
    <property type="entry name" value="BRCT_DNA_ligase_like"/>
    <property type="match status" value="1"/>
</dbReference>
<dbReference type="InterPro" id="IPR001357">
    <property type="entry name" value="BRCT_dom"/>
</dbReference>
<sequence>MKNTVKGKRFAFTGTLITMNRNEAEDKVMNLHGIVQHFVNDNTDYLVTGNYQLSLFEPEKVTRKRKMADQILAQGSDLKIINEDIFLEMIHL</sequence>
<dbReference type="AlphaFoldDB" id="A0A1Y4QX33"/>
<evidence type="ECO:0000259" key="1">
    <source>
        <dbReference type="PROSITE" id="PS50172"/>
    </source>
</evidence>
<gene>
    <name evidence="2" type="ORF">B5E88_08160</name>
</gene>
<dbReference type="PROSITE" id="PS50172">
    <property type="entry name" value="BRCT"/>
    <property type="match status" value="1"/>
</dbReference>
<feature type="domain" description="BRCT" evidence="1">
    <location>
        <begin position="1"/>
        <end position="92"/>
    </location>
</feature>
<dbReference type="InterPro" id="IPR036420">
    <property type="entry name" value="BRCT_dom_sf"/>
</dbReference>
<organism evidence="2 3">
    <name type="scientific">Enterococcus cecorum</name>
    <dbReference type="NCBI Taxonomy" id="44008"/>
    <lineage>
        <taxon>Bacteria</taxon>
        <taxon>Bacillati</taxon>
        <taxon>Bacillota</taxon>
        <taxon>Bacilli</taxon>
        <taxon>Lactobacillales</taxon>
        <taxon>Enterococcaceae</taxon>
        <taxon>Enterococcus</taxon>
    </lineage>
</organism>
<accession>A0A1Y4QX33</accession>
<dbReference type="Pfam" id="PF00533">
    <property type="entry name" value="BRCT"/>
    <property type="match status" value="1"/>
</dbReference>
<dbReference type="EMBL" id="NFLC01000015">
    <property type="protein sequence ID" value="OUQ09857.1"/>
    <property type="molecule type" value="Genomic_DNA"/>
</dbReference>
<reference evidence="3" key="1">
    <citation type="submission" date="2017-04" db="EMBL/GenBank/DDBJ databases">
        <title>Function of individual gut microbiota members based on whole genome sequencing of pure cultures obtained from chicken caecum.</title>
        <authorList>
            <person name="Medvecky M."/>
            <person name="Cejkova D."/>
            <person name="Polansky O."/>
            <person name="Karasova D."/>
            <person name="Kubasova T."/>
            <person name="Cizek A."/>
            <person name="Rychlik I."/>
        </authorList>
    </citation>
    <scope>NUCLEOTIDE SEQUENCE [LARGE SCALE GENOMIC DNA]</scope>
    <source>
        <strain evidence="3">An144</strain>
    </source>
</reference>
<dbReference type="SUPFAM" id="SSF52113">
    <property type="entry name" value="BRCT domain"/>
    <property type="match status" value="1"/>
</dbReference>
<dbReference type="RefSeq" id="WP_087215389.1">
    <property type="nucleotide sequence ID" value="NZ_NFLC01000015.1"/>
</dbReference>
<evidence type="ECO:0000313" key="2">
    <source>
        <dbReference type="EMBL" id="OUQ09857.1"/>
    </source>
</evidence>
<comment type="caution">
    <text evidence="2">The sequence shown here is derived from an EMBL/GenBank/DDBJ whole genome shotgun (WGS) entry which is preliminary data.</text>
</comment>
<dbReference type="Gene3D" id="3.40.50.10190">
    <property type="entry name" value="BRCT domain"/>
    <property type="match status" value="1"/>
</dbReference>
<name>A0A1Y4QX33_9ENTE</name>
<protein>
    <recommendedName>
        <fullName evidence="1">BRCT domain-containing protein</fullName>
    </recommendedName>
</protein>
<dbReference type="Proteomes" id="UP000196074">
    <property type="component" value="Unassembled WGS sequence"/>
</dbReference>
<proteinExistence type="predicted"/>